<evidence type="ECO:0000313" key="9">
    <source>
        <dbReference type="Proteomes" id="UP000694845"/>
    </source>
</evidence>
<evidence type="ECO:0000256" key="2">
    <source>
        <dbReference type="ARBA" id="ARBA00007116"/>
    </source>
</evidence>
<keyword evidence="5" id="KW-0687">Ribonucleoprotein</keyword>
<protein>
    <recommendedName>
        <fullName evidence="6">Large ribosomal subunit protein uL18m</fullName>
    </recommendedName>
    <alternativeName>
        <fullName evidence="7">39S ribosomal protein L18, mitochondrial</fullName>
    </alternativeName>
</protein>
<dbReference type="OMA" id="PINYFPE"/>
<evidence type="ECO:0000256" key="5">
    <source>
        <dbReference type="ARBA" id="ARBA00023274"/>
    </source>
</evidence>
<dbReference type="GeneID" id="110980740"/>
<dbReference type="CDD" id="cd00432">
    <property type="entry name" value="Ribosomal_L18_L5e"/>
    <property type="match status" value="1"/>
</dbReference>
<accession>A0A8B7YJE5</accession>
<organism evidence="9 10">
    <name type="scientific">Acanthaster planci</name>
    <name type="common">Crown-of-thorns starfish</name>
    <dbReference type="NCBI Taxonomy" id="133434"/>
    <lineage>
        <taxon>Eukaryota</taxon>
        <taxon>Metazoa</taxon>
        <taxon>Echinodermata</taxon>
        <taxon>Eleutherozoa</taxon>
        <taxon>Asterozoa</taxon>
        <taxon>Asteroidea</taxon>
        <taxon>Valvatacea</taxon>
        <taxon>Valvatida</taxon>
        <taxon>Acanthasteridae</taxon>
        <taxon>Acanthaster</taxon>
    </lineage>
</organism>
<name>A0A8B7YJE5_ACAPL</name>
<evidence type="ECO:0000256" key="1">
    <source>
        <dbReference type="ARBA" id="ARBA00004173"/>
    </source>
</evidence>
<sequence length="212" mass="24451">MLRSITYAVWRGTNNPRWRVKARAATSLAQRLHSSEASTQAAPQDEDADTLQVSDERLSENDVVSPNFVNRNPRNLERMAVAQRDKGWSRSHPRKNYWHKLHFEKSNWHTRAYIQHYNGNVVISASTKEWAIKKHLYSTADVSAAENIGRILAQRCLESGISYVHCEIDSETRSYERVIAFLNALCDGGMVLSEPKPIRNFREPVDYFPEDY</sequence>
<dbReference type="FunFam" id="3.30.420.80:FF:000005">
    <property type="entry name" value="39S ribosomal protein L18, mitochondrial"/>
    <property type="match status" value="1"/>
</dbReference>
<dbReference type="GO" id="GO:1990904">
    <property type="term" value="C:ribonucleoprotein complex"/>
    <property type="evidence" value="ECO:0007669"/>
    <property type="project" value="UniProtKB-KW"/>
</dbReference>
<dbReference type="KEGG" id="aplc:110980740"/>
<evidence type="ECO:0000256" key="4">
    <source>
        <dbReference type="ARBA" id="ARBA00023128"/>
    </source>
</evidence>
<dbReference type="PANTHER" id="PTHR12899">
    <property type="entry name" value="39S RIBOSOMAL PROTEIN L18, MITOCHONDRIAL"/>
    <property type="match status" value="1"/>
</dbReference>
<evidence type="ECO:0000313" key="10">
    <source>
        <dbReference type="RefSeq" id="XP_022093374.1"/>
    </source>
</evidence>
<dbReference type="GO" id="GO:0006412">
    <property type="term" value="P:translation"/>
    <property type="evidence" value="ECO:0007669"/>
    <property type="project" value="InterPro"/>
</dbReference>
<keyword evidence="9" id="KW-1185">Reference proteome</keyword>
<dbReference type="SUPFAM" id="SSF53137">
    <property type="entry name" value="Translational machinery components"/>
    <property type="match status" value="1"/>
</dbReference>
<dbReference type="Gene3D" id="3.30.420.80">
    <property type="entry name" value="Ribosomal protein S11"/>
    <property type="match status" value="1"/>
</dbReference>
<gene>
    <name evidence="10" type="primary">LOC110980740</name>
</gene>
<evidence type="ECO:0000256" key="8">
    <source>
        <dbReference type="SAM" id="MobiDB-lite"/>
    </source>
</evidence>
<dbReference type="CTD" id="29074"/>
<dbReference type="GO" id="GO:0005743">
    <property type="term" value="C:mitochondrial inner membrane"/>
    <property type="evidence" value="ECO:0007669"/>
    <property type="project" value="UniProtKB-ARBA"/>
</dbReference>
<dbReference type="InterPro" id="IPR036967">
    <property type="entry name" value="Ribosomal_uS11_sf"/>
</dbReference>
<dbReference type="GO" id="GO:0008097">
    <property type="term" value="F:5S rRNA binding"/>
    <property type="evidence" value="ECO:0007669"/>
    <property type="project" value="TreeGrafter"/>
</dbReference>
<evidence type="ECO:0000256" key="6">
    <source>
        <dbReference type="ARBA" id="ARBA00069051"/>
    </source>
</evidence>
<dbReference type="InterPro" id="IPR005484">
    <property type="entry name" value="Ribosomal_uL18_bac/plant/anim"/>
</dbReference>
<comment type="similarity">
    <text evidence="2">Belongs to the universal ribosomal protein uL18 family.</text>
</comment>
<keyword evidence="4" id="KW-0496">Mitochondrion</keyword>
<feature type="region of interest" description="Disordered" evidence="8">
    <location>
        <begin position="31"/>
        <end position="57"/>
    </location>
</feature>
<dbReference type="PANTHER" id="PTHR12899:SF3">
    <property type="entry name" value="LARGE RIBOSOMAL SUBUNIT PROTEIN UL18M"/>
    <property type="match status" value="1"/>
</dbReference>
<dbReference type="Proteomes" id="UP000694845">
    <property type="component" value="Unplaced"/>
</dbReference>
<reference evidence="10" key="1">
    <citation type="submission" date="2025-08" db="UniProtKB">
        <authorList>
            <consortium name="RefSeq"/>
        </authorList>
    </citation>
    <scope>IDENTIFICATION</scope>
</reference>
<evidence type="ECO:0000256" key="3">
    <source>
        <dbReference type="ARBA" id="ARBA00022980"/>
    </source>
</evidence>
<dbReference type="GO" id="GO:0005840">
    <property type="term" value="C:ribosome"/>
    <property type="evidence" value="ECO:0007669"/>
    <property type="project" value="UniProtKB-KW"/>
</dbReference>
<comment type="subcellular location">
    <subcellularLocation>
        <location evidence="1">Mitochondrion</location>
    </subcellularLocation>
</comment>
<keyword evidence="3" id="KW-0689">Ribosomal protein</keyword>
<dbReference type="InterPro" id="IPR057268">
    <property type="entry name" value="Ribosomal_L18"/>
</dbReference>
<dbReference type="OrthoDB" id="1932324at2759"/>
<proteinExistence type="inferred from homology"/>
<dbReference type="AlphaFoldDB" id="A0A8B7YJE5"/>
<dbReference type="RefSeq" id="XP_022093374.1">
    <property type="nucleotide sequence ID" value="XM_022237682.1"/>
</dbReference>
<dbReference type="GO" id="GO:0003735">
    <property type="term" value="F:structural constituent of ribosome"/>
    <property type="evidence" value="ECO:0007669"/>
    <property type="project" value="InterPro"/>
</dbReference>
<evidence type="ECO:0000256" key="7">
    <source>
        <dbReference type="ARBA" id="ARBA00082661"/>
    </source>
</evidence>